<dbReference type="KEGG" id="mfy:HH212_26950"/>
<dbReference type="RefSeq" id="WP_170204280.1">
    <property type="nucleotide sequence ID" value="NZ_CP051685.1"/>
</dbReference>
<keyword evidence="2" id="KW-0614">Plasmid</keyword>
<dbReference type="Proteomes" id="UP000502415">
    <property type="component" value="Chromosome"/>
</dbReference>
<dbReference type="Proteomes" id="UP000502415">
    <property type="component" value="Plasmid unnamed2"/>
</dbReference>
<proteinExistence type="predicted"/>
<dbReference type="EMBL" id="CP051687">
    <property type="protein sequence ID" value="QJE03737.1"/>
    <property type="molecule type" value="Genomic_DNA"/>
</dbReference>
<reference evidence="1 3" key="1">
    <citation type="submission" date="2020-04" db="EMBL/GenBank/DDBJ databases">
        <title>Genome sequencing of novel species.</title>
        <authorList>
            <person name="Heo J."/>
            <person name="Kim S.-J."/>
            <person name="Kim J.-S."/>
            <person name="Hong S.-B."/>
            <person name="Kwon S.-W."/>
        </authorList>
    </citation>
    <scope>NUCLEOTIDE SEQUENCE [LARGE SCALE GENOMIC DNA]</scope>
    <source>
        <strain evidence="1 3">GN2-R2</strain>
        <plasmid evidence="2 3">unnamed2</plasmid>
    </source>
</reference>
<geneLocation type="plasmid" evidence="2 3">
    <name>unnamed2</name>
</geneLocation>
<name>A0A7Z2VZV8_9BURK</name>
<accession>A0A7Z2VZV8</accession>
<dbReference type="EMBL" id="CP051685">
    <property type="protein sequence ID" value="QJE02193.1"/>
    <property type="molecule type" value="Genomic_DNA"/>
</dbReference>
<keyword evidence="3" id="KW-1185">Reference proteome</keyword>
<protein>
    <submittedName>
        <fullName evidence="1">Uncharacterized protein</fullName>
    </submittedName>
</protein>
<gene>
    <name evidence="1" type="ORF">HH212_21015</name>
    <name evidence="2" type="ORF">HH212_26950</name>
</gene>
<evidence type="ECO:0000313" key="2">
    <source>
        <dbReference type="EMBL" id="QJE03737.1"/>
    </source>
</evidence>
<organism evidence="1 3">
    <name type="scientific">Massilia forsythiae</name>
    <dbReference type="NCBI Taxonomy" id="2728020"/>
    <lineage>
        <taxon>Bacteria</taxon>
        <taxon>Pseudomonadati</taxon>
        <taxon>Pseudomonadota</taxon>
        <taxon>Betaproteobacteria</taxon>
        <taxon>Burkholderiales</taxon>
        <taxon>Oxalobacteraceae</taxon>
        <taxon>Telluria group</taxon>
        <taxon>Massilia</taxon>
    </lineage>
</organism>
<evidence type="ECO:0000313" key="1">
    <source>
        <dbReference type="EMBL" id="QJE02193.1"/>
    </source>
</evidence>
<evidence type="ECO:0000313" key="3">
    <source>
        <dbReference type="Proteomes" id="UP000502415"/>
    </source>
</evidence>
<sequence>MELEFIGAPPAIEGQTCEGLICEGFEFEGEPIQTANVTYLKFAGIWHRLCFDLGTVHWRTWPTDPEPWSIGEEGWNYPHIDVALSAELVGVRLKSYRTLATERGACVIFEFENGRKVLINDVEDCTSYEVI</sequence>
<dbReference type="KEGG" id="mfy:HH212_21015"/>
<dbReference type="AlphaFoldDB" id="A0A7Z2VZV8"/>